<dbReference type="Proteomes" id="UP000738376">
    <property type="component" value="Unassembled WGS sequence"/>
</dbReference>
<dbReference type="Pfam" id="PF24393">
    <property type="entry name" value="Pepco"/>
    <property type="match status" value="1"/>
</dbReference>
<dbReference type="PANTHER" id="PTHR34800">
    <property type="entry name" value="TETRAPYRROLE-BINDING PROTEIN, CHLOROPLASTIC"/>
    <property type="match status" value="1"/>
</dbReference>
<reference evidence="3 4" key="1">
    <citation type="submission" date="2020-03" db="EMBL/GenBank/DDBJ databases">
        <title>Draft Genome Sequence of 2-Methylisoborneol Producing Pseudanabaena yagii Strain GIHE-NHR1 Isolated from North Han River in South Korea.</title>
        <authorList>
            <person name="Jeong J."/>
        </authorList>
    </citation>
    <scope>NUCLEOTIDE SEQUENCE [LARGE SCALE GENOMIC DNA]</scope>
    <source>
        <strain evidence="3 4">GIHE-NHR1</strain>
    </source>
</reference>
<comment type="caution">
    <text evidence="3">The sequence shown here is derived from an EMBL/GenBank/DDBJ whole genome shotgun (WGS) entry which is preliminary data.</text>
</comment>
<dbReference type="InterPro" id="IPR037215">
    <property type="entry name" value="GUN4-like_sf"/>
</dbReference>
<feature type="domain" description="Pepco" evidence="2">
    <location>
        <begin position="14"/>
        <end position="91"/>
    </location>
</feature>
<name>A0ABX1LVY6_9CYAN</name>
<dbReference type="InterPro" id="IPR008629">
    <property type="entry name" value="GUN4-like"/>
</dbReference>
<dbReference type="PANTHER" id="PTHR34800:SF1">
    <property type="entry name" value="TETRAPYRROLE-BINDING PROTEIN, CHLOROPLASTIC"/>
    <property type="match status" value="1"/>
</dbReference>
<protein>
    <submittedName>
        <fullName evidence="3">GUN4 domain-containing protein</fullName>
    </submittedName>
</protein>
<evidence type="ECO:0000313" key="4">
    <source>
        <dbReference type="Proteomes" id="UP000738376"/>
    </source>
</evidence>
<dbReference type="Pfam" id="PF05419">
    <property type="entry name" value="GUN4"/>
    <property type="match status" value="1"/>
</dbReference>
<evidence type="ECO:0000313" key="3">
    <source>
        <dbReference type="EMBL" id="NMF60348.1"/>
    </source>
</evidence>
<proteinExistence type="predicted"/>
<organism evidence="3 4">
    <name type="scientific">Pseudanabaena yagii GIHE-NHR1</name>
    <dbReference type="NCBI Taxonomy" id="2722753"/>
    <lineage>
        <taxon>Bacteria</taxon>
        <taxon>Bacillati</taxon>
        <taxon>Cyanobacteriota</taxon>
        <taxon>Cyanophyceae</taxon>
        <taxon>Pseudanabaenales</taxon>
        <taxon>Pseudanabaenaceae</taxon>
        <taxon>Pseudanabaena</taxon>
        <taxon>Pseudanabaena yagii</taxon>
    </lineage>
</organism>
<dbReference type="RefSeq" id="WP_169365316.1">
    <property type="nucleotide sequence ID" value="NZ_JAAVJL010000003.1"/>
</dbReference>
<evidence type="ECO:0000259" key="2">
    <source>
        <dbReference type="Pfam" id="PF24393"/>
    </source>
</evidence>
<dbReference type="InterPro" id="IPR056947">
    <property type="entry name" value="Pepco_dom"/>
</dbReference>
<sequence length="194" mass="21098">MNSEEILIEFVANSARSNGESIKSLSTNKVKESIQKIANLVQQLATESTPNQTNGLALDEVEVAIKLTETGEAVLLGDGQSNGAITLRFRRPSHVVSSSSPTSANDLTIPSQGISYQKLQALLASGKWQEANQETWNVMCQAANKNVGSVLSPEDIKQIPCEVLQTIDNLWQKHSQGRYGFSSQNQIYMSSIMG</sequence>
<keyword evidence="4" id="KW-1185">Reference proteome</keyword>
<dbReference type="SUPFAM" id="SSF140869">
    <property type="entry name" value="GUN4-like"/>
    <property type="match status" value="1"/>
</dbReference>
<gene>
    <name evidence="3" type="ORF">HC246_20535</name>
</gene>
<accession>A0ABX1LVY6</accession>
<evidence type="ECO:0000259" key="1">
    <source>
        <dbReference type="Pfam" id="PF05419"/>
    </source>
</evidence>
<dbReference type="EMBL" id="JAAVJL010000003">
    <property type="protein sequence ID" value="NMF60348.1"/>
    <property type="molecule type" value="Genomic_DNA"/>
</dbReference>
<feature type="domain" description="GUN4-like" evidence="1">
    <location>
        <begin position="112"/>
        <end position="190"/>
    </location>
</feature>
<dbReference type="CDD" id="cd16383">
    <property type="entry name" value="GUN4"/>
    <property type="match status" value="1"/>
</dbReference>
<dbReference type="Gene3D" id="1.25.40.620">
    <property type="match status" value="1"/>
</dbReference>